<organism evidence="6 7">
    <name type="scientific">Pleurostoma richardsiae</name>
    <dbReference type="NCBI Taxonomy" id="41990"/>
    <lineage>
        <taxon>Eukaryota</taxon>
        <taxon>Fungi</taxon>
        <taxon>Dikarya</taxon>
        <taxon>Ascomycota</taxon>
        <taxon>Pezizomycotina</taxon>
        <taxon>Sordariomycetes</taxon>
        <taxon>Sordariomycetidae</taxon>
        <taxon>Calosphaeriales</taxon>
        <taxon>Pleurostomataceae</taxon>
        <taxon>Pleurostoma</taxon>
    </lineage>
</organism>
<comment type="caution">
    <text evidence="6">The sequence shown here is derived from an EMBL/GenBank/DDBJ whole genome shotgun (WGS) entry which is preliminary data.</text>
</comment>
<dbReference type="PANTHER" id="PTHR11365">
    <property type="entry name" value="5-OXOPROLINASE RELATED"/>
    <property type="match status" value="1"/>
</dbReference>
<feature type="domain" description="Hydantoinase/oxoprolinase N-terminal" evidence="3">
    <location>
        <begin position="6"/>
        <end position="182"/>
    </location>
</feature>
<evidence type="ECO:0000259" key="2">
    <source>
        <dbReference type="Pfam" id="PF01968"/>
    </source>
</evidence>
<gene>
    <name evidence="6" type="ORF">NKR23_g11914</name>
</gene>
<dbReference type="InterPro" id="IPR043129">
    <property type="entry name" value="ATPase_NBD"/>
</dbReference>
<dbReference type="Pfam" id="PF01968">
    <property type="entry name" value="Hydantoinase_A"/>
    <property type="match status" value="1"/>
</dbReference>
<dbReference type="SUPFAM" id="SSF160991">
    <property type="entry name" value="CV3147-like"/>
    <property type="match status" value="1"/>
</dbReference>
<evidence type="ECO:0000313" key="6">
    <source>
        <dbReference type="EMBL" id="KAJ9131028.1"/>
    </source>
</evidence>
<dbReference type="PANTHER" id="PTHR11365:SF10">
    <property type="entry name" value="HYDANTOINASE_OXOPROLINASE"/>
    <property type="match status" value="1"/>
</dbReference>
<feature type="domain" description="S-Me-THD-like C-terminal" evidence="5">
    <location>
        <begin position="784"/>
        <end position="990"/>
    </location>
</feature>
<feature type="compositionally biased region" description="Basic and acidic residues" evidence="1">
    <location>
        <begin position="574"/>
        <end position="589"/>
    </location>
</feature>
<evidence type="ECO:0000259" key="3">
    <source>
        <dbReference type="Pfam" id="PF05378"/>
    </source>
</evidence>
<accession>A0AA38R2C5</accession>
<dbReference type="InterPro" id="IPR048350">
    <property type="entry name" value="S-Me-THD-like_C"/>
</dbReference>
<dbReference type="AlphaFoldDB" id="A0AA38R2C5"/>
<dbReference type="FunFam" id="3.40.1610.10:FF:000001">
    <property type="entry name" value="Hydantoinase, putative"/>
    <property type="match status" value="1"/>
</dbReference>
<evidence type="ECO:0000259" key="5">
    <source>
        <dbReference type="Pfam" id="PF20906"/>
    </source>
</evidence>
<feature type="domain" description="Hydantoinase A/oxoprolinase" evidence="2">
    <location>
        <begin position="210"/>
        <end position="402"/>
    </location>
</feature>
<feature type="region of interest" description="Disordered" evidence="1">
    <location>
        <begin position="559"/>
        <end position="593"/>
    </location>
</feature>
<feature type="domain" description="S-Me-THD N-terminal" evidence="4">
    <location>
        <begin position="621"/>
        <end position="779"/>
    </location>
</feature>
<name>A0AA38R2C5_9PEZI</name>
<dbReference type="Pfam" id="PF20906">
    <property type="entry name" value="S-Me-THD_C"/>
    <property type="match status" value="1"/>
</dbReference>
<protein>
    <submittedName>
        <fullName evidence="6">DUF917-domain-containing protein</fullName>
    </submittedName>
</protein>
<dbReference type="InterPro" id="IPR010318">
    <property type="entry name" value="S-Me-THD_N"/>
</dbReference>
<sequence>MAGMYRIGVDVGGTNTDAAVLDITALQMPGRGVMASCKSATTPDITSGIASAISTVLEQCRSIVPDVKSRILSVTIGTTHFVNALIEADARRLERVAVVRLCGPFTRQIPPFSDFPAGLRRIMDGGAYYLDGGLEIDGRELARLDQAQVAECVHALQASGIRAVALVGVFSPLDHRGIHEEECKRQMLALVPELDIVCSRGVGPPGLLERENATILNAAILATARRTIMGFKTAMRRLQLGCPLYLSQNDGTLIDADAAAEYPIKTFASGPTNSMTGAAFLAGLDKPKGLEVERLPGEAAEEERHQVLVVDIGGTTTDVCALLSSGFPRQAPNFVEVGGVRTAFSMPEVISIGLGGGSKISTDATGNLTVGPDSVGHYLTEQALVFGGPTLTATDVMVASGKAQLGDPEKVSSIPTSIVEEAKKKIKRMLESVVEQMKVSSAPVHVLLVGGGSLLVSEDLANVARCTRPIHHGAANAVGAAIAKVSGEIDLIEILDGKDEKAVLVAACEKAVQCAVDAGAAKDDVKIVAVEKIPLQYTHNRATRIIVKAVGRLAVPEVPDATSSGGCEVDGEATTDKSALEGSKSHVPDAAEPTTKPSLLVNLHAYQPEVRDGTWYISEVDLELIATGTGVLGTGGGGPSYHELLQGLRILRSGGKGKMRVVSPASLKASDLVCFGSWYGAPSVINERVGSGREISTGIDTLRKTLGLGSFHAVLTDEIGGGNGMSAFPTGVEYDIPVVDGDAMGRAYPTMYHAIPYVYGNPITPCALADAKGNVSVIMQADSPVRVERLLRTAAVELGLGCAVCAKPLSGDVIKKYAVPNTISQAWYLGRAVHMARRSKTSLTDAIFATTAGKLLFAGKVVDVRRDISGGYTMGSVLLAPLDDDEQEESLSTLSVSAKDPRHMIIPFQNEYLYAAWADATGEETGEIVCTVPDLISILGQDGEAIGSQDLRYGLRIRVIGLPAHPLWKTAKGLNVGGPAGFGLDIPFKGVGEYSPPRSVIDEFGAAGTKPCQKI</sequence>
<dbReference type="Pfam" id="PF05378">
    <property type="entry name" value="Hydant_A_N"/>
    <property type="match status" value="1"/>
</dbReference>
<evidence type="ECO:0000256" key="1">
    <source>
        <dbReference type="SAM" id="MobiDB-lite"/>
    </source>
</evidence>
<dbReference type="InterPro" id="IPR045079">
    <property type="entry name" value="Oxoprolinase-like"/>
</dbReference>
<dbReference type="Gene3D" id="2.40.390.10">
    <property type="entry name" value="CV3147-like"/>
    <property type="match status" value="1"/>
</dbReference>
<evidence type="ECO:0000313" key="7">
    <source>
        <dbReference type="Proteomes" id="UP001174694"/>
    </source>
</evidence>
<dbReference type="InterPro" id="IPR008040">
    <property type="entry name" value="Hydant_A_N"/>
</dbReference>
<evidence type="ECO:0000259" key="4">
    <source>
        <dbReference type="Pfam" id="PF06032"/>
    </source>
</evidence>
<reference evidence="6" key="1">
    <citation type="submission" date="2022-07" db="EMBL/GenBank/DDBJ databases">
        <title>Fungi with potential for degradation of polypropylene.</title>
        <authorList>
            <person name="Gostincar C."/>
        </authorList>
    </citation>
    <scope>NUCLEOTIDE SEQUENCE</scope>
    <source>
        <strain evidence="6">EXF-13308</strain>
    </source>
</reference>
<dbReference type="SUPFAM" id="SSF53067">
    <property type="entry name" value="Actin-like ATPase domain"/>
    <property type="match status" value="2"/>
</dbReference>
<dbReference type="InterPro" id="IPR002821">
    <property type="entry name" value="Hydantoinase_A"/>
</dbReference>
<dbReference type="InterPro" id="IPR027479">
    <property type="entry name" value="S-Me-THD_N_sf"/>
</dbReference>
<keyword evidence="7" id="KW-1185">Reference proteome</keyword>
<dbReference type="InterPro" id="IPR024071">
    <property type="entry name" value="S-Me-THD_C_sf"/>
</dbReference>
<dbReference type="EMBL" id="JANBVO010000074">
    <property type="protein sequence ID" value="KAJ9131028.1"/>
    <property type="molecule type" value="Genomic_DNA"/>
</dbReference>
<dbReference type="GO" id="GO:0016787">
    <property type="term" value="F:hydrolase activity"/>
    <property type="evidence" value="ECO:0007669"/>
    <property type="project" value="InterPro"/>
</dbReference>
<proteinExistence type="predicted"/>
<dbReference type="Gene3D" id="3.40.1610.10">
    <property type="entry name" value="CV3147-like domain"/>
    <property type="match status" value="1"/>
</dbReference>
<dbReference type="Pfam" id="PF06032">
    <property type="entry name" value="S-Me-THD_N"/>
    <property type="match status" value="1"/>
</dbReference>
<dbReference type="Proteomes" id="UP001174694">
    <property type="component" value="Unassembled WGS sequence"/>
</dbReference>